<feature type="compositionally biased region" description="Polar residues" evidence="1">
    <location>
        <begin position="406"/>
        <end position="416"/>
    </location>
</feature>
<evidence type="ECO:0000313" key="3">
    <source>
        <dbReference type="Proteomes" id="UP001175000"/>
    </source>
</evidence>
<feature type="compositionally biased region" description="Low complexity" evidence="1">
    <location>
        <begin position="246"/>
        <end position="263"/>
    </location>
</feature>
<proteinExistence type="predicted"/>
<dbReference type="Proteomes" id="UP001175000">
    <property type="component" value="Unassembled WGS sequence"/>
</dbReference>
<feature type="region of interest" description="Disordered" evidence="1">
    <location>
        <begin position="126"/>
        <end position="150"/>
    </location>
</feature>
<keyword evidence="3" id="KW-1185">Reference proteome</keyword>
<name>A0AA39WQ43_9PEZI</name>
<protein>
    <submittedName>
        <fullName evidence="2">Uncharacterized protein</fullName>
    </submittedName>
</protein>
<feature type="compositionally biased region" description="Polar residues" evidence="1">
    <location>
        <begin position="438"/>
        <end position="466"/>
    </location>
</feature>
<sequence length="600" mass="68194">MPESPTVFAANIPKITSLRKDLDYDDARLPRCAAFNDDTRAFRRKFKTSRGTNGVDLHDWRSEATQAGLDEMTTAYLDKQGNGQLFWPDDRSSQNYNKYQYSRHRDHIRRLVKQLFFRLNQQQFRNQKYKHKQSSDAPEEDGTGYSRDAPIDLDTITITTSQDTIAVSQDGLTIPAEQRISERPDLGETSDLLPAMNRRDIDEDWYEVPESRPASPLSPSPQLRQFEPINQSSRTKRAYITLTNWKTQAQQAKRQKKTAATNTPNQKRESPRVNKAQGVPREGYVTGTDAIKSMSKAVSPERGNDSSQQSDTVRGVTDDWGARLDSSTHHSPTRRLRRSPTPEASASASRGRGERLEDFATLDPELSRSILPSRTRAEQEPNSPSARRRPPSPDLSTREQFEKHSTVSLPTATSRTRAVLPEPALRSPLNIREDRKQPTSSHQQSNLSPSITSLAGGQNSRPSTSAGAKPSINFLYRVVLSRTPRTITERWNPEGRFQEKTLAELLKELPFQERDARGLVFTIDSDCMKTVERIMNDDEDSFASMKRNINREIKEWLRRQKRLGDGTPPKLAVDIVIEQMGEESRQGVDMLEDSDLELEW</sequence>
<dbReference type="EMBL" id="JAULSU010000004">
    <property type="protein sequence ID" value="KAK0619518.1"/>
    <property type="molecule type" value="Genomic_DNA"/>
</dbReference>
<feature type="region of interest" description="Disordered" evidence="1">
    <location>
        <begin position="175"/>
        <end position="468"/>
    </location>
</feature>
<evidence type="ECO:0000256" key="1">
    <source>
        <dbReference type="SAM" id="MobiDB-lite"/>
    </source>
</evidence>
<organism evidence="2 3">
    <name type="scientific">Immersiella caudata</name>
    <dbReference type="NCBI Taxonomy" id="314043"/>
    <lineage>
        <taxon>Eukaryota</taxon>
        <taxon>Fungi</taxon>
        <taxon>Dikarya</taxon>
        <taxon>Ascomycota</taxon>
        <taxon>Pezizomycotina</taxon>
        <taxon>Sordariomycetes</taxon>
        <taxon>Sordariomycetidae</taxon>
        <taxon>Sordariales</taxon>
        <taxon>Lasiosphaeriaceae</taxon>
        <taxon>Immersiella</taxon>
    </lineage>
</organism>
<accession>A0AA39WQ43</accession>
<feature type="compositionally biased region" description="Polar residues" evidence="1">
    <location>
        <begin position="220"/>
        <end position="233"/>
    </location>
</feature>
<reference evidence="2" key="1">
    <citation type="submission" date="2023-06" db="EMBL/GenBank/DDBJ databases">
        <title>Genome-scale phylogeny and comparative genomics of the fungal order Sordariales.</title>
        <authorList>
            <consortium name="Lawrence Berkeley National Laboratory"/>
            <person name="Hensen N."/>
            <person name="Bonometti L."/>
            <person name="Westerberg I."/>
            <person name="Brannstrom I.O."/>
            <person name="Guillou S."/>
            <person name="Cros-Aarteil S."/>
            <person name="Calhoun S."/>
            <person name="Haridas S."/>
            <person name="Kuo A."/>
            <person name="Mondo S."/>
            <person name="Pangilinan J."/>
            <person name="Riley R."/>
            <person name="Labutti K."/>
            <person name="Andreopoulos B."/>
            <person name="Lipzen A."/>
            <person name="Chen C."/>
            <person name="Yanf M."/>
            <person name="Daum C."/>
            <person name="Ng V."/>
            <person name="Clum A."/>
            <person name="Steindorff A."/>
            <person name="Ohm R."/>
            <person name="Martin F."/>
            <person name="Silar P."/>
            <person name="Natvig D."/>
            <person name="Lalanne C."/>
            <person name="Gautier V."/>
            <person name="Ament-Velasquez S.L."/>
            <person name="Kruys A."/>
            <person name="Hutchinson M.I."/>
            <person name="Powell A.J."/>
            <person name="Barry K."/>
            <person name="Miller A.N."/>
            <person name="Grigoriev I.V."/>
            <person name="Debuchy R."/>
            <person name="Gladieux P."/>
            <person name="Thoren M.H."/>
            <person name="Johannesson H."/>
        </authorList>
    </citation>
    <scope>NUCLEOTIDE SEQUENCE</scope>
    <source>
        <strain evidence="2">CBS 606.72</strain>
    </source>
</reference>
<feature type="compositionally biased region" description="Basic and acidic residues" evidence="1">
    <location>
        <begin position="316"/>
        <end position="328"/>
    </location>
</feature>
<gene>
    <name evidence="2" type="ORF">B0T14DRAFT_209706</name>
</gene>
<dbReference type="AlphaFoldDB" id="A0AA39WQ43"/>
<comment type="caution">
    <text evidence="2">The sequence shown here is derived from an EMBL/GenBank/DDBJ whole genome shotgun (WGS) entry which is preliminary data.</text>
</comment>
<feature type="compositionally biased region" description="Basic and acidic residues" evidence="1">
    <location>
        <begin position="396"/>
        <end position="405"/>
    </location>
</feature>
<evidence type="ECO:0000313" key="2">
    <source>
        <dbReference type="EMBL" id="KAK0619518.1"/>
    </source>
</evidence>